<keyword evidence="1" id="KW-1133">Transmembrane helix</keyword>
<dbReference type="Proteomes" id="UP000501421">
    <property type="component" value="Chromosome"/>
</dbReference>
<feature type="transmembrane region" description="Helical" evidence="1">
    <location>
        <begin position="57"/>
        <end position="80"/>
    </location>
</feature>
<evidence type="ECO:0000256" key="1">
    <source>
        <dbReference type="SAM" id="Phobius"/>
    </source>
</evidence>
<name>A0A679FM64_9BACL</name>
<sequence>MDMFLLVFAAFRLTRLLVYDQITAPLRRPFYEAVEEVGPDGAKEIVWYVRKEPVRRFVGELLSCYWCTGIWSAGFLWLGYVWWPALFQPVCSILAVAALAGLVQWGMDQWEQRRQS</sequence>
<dbReference type="InterPro" id="IPR010773">
    <property type="entry name" value="Mycophage_PG1_Gp7"/>
</dbReference>
<dbReference type="AlphaFoldDB" id="A0A679FM64"/>
<keyword evidence="1" id="KW-0472">Membrane</keyword>
<protein>
    <submittedName>
        <fullName evidence="2">Membrane protein</fullName>
    </submittedName>
</protein>
<dbReference type="EMBL" id="AP022557">
    <property type="protein sequence ID" value="BBW97060.1"/>
    <property type="molecule type" value="Genomic_DNA"/>
</dbReference>
<dbReference type="Pfam" id="PF07098">
    <property type="entry name" value="DUF1360"/>
    <property type="match status" value="1"/>
</dbReference>
<keyword evidence="1" id="KW-0812">Transmembrane</keyword>
<gene>
    <name evidence="2" type="ORF">GsuE55_18930</name>
</gene>
<evidence type="ECO:0000313" key="3">
    <source>
        <dbReference type="Proteomes" id="UP000501421"/>
    </source>
</evidence>
<feature type="transmembrane region" description="Helical" evidence="1">
    <location>
        <begin position="86"/>
        <end position="107"/>
    </location>
</feature>
<keyword evidence="3" id="KW-1185">Reference proteome</keyword>
<accession>A0A679FM64</accession>
<dbReference type="RefSeq" id="WP_033844816.1">
    <property type="nucleotide sequence ID" value="NZ_AP022557.1"/>
</dbReference>
<proteinExistence type="predicted"/>
<organism evidence="2 3">
    <name type="scientific">Geobacillus subterraneus</name>
    <dbReference type="NCBI Taxonomy" id="129338"/>
    <lineage>
        <taxon>Bacteria</taxon>
        <taxon>Bacillati</taxon>
        <taxon>Bacillota</taxon>
        <taxon>Bacilli</taxon>
        <taxon>Bacillales</taxon>
        <taxon>Anoxybacillaceae</taxon>
        <taxon>Geobacillus</taxon>
    </lineage>
</organism>
<evidence type="ECO:0000313" key="2">
    <source>
        <dbReference type="EMBL" id="BBW97060.1"/>
    </source>
</evidence>
<reference evidence="3" key="1">
    <citation type="journal article" date="2020" name="Microbiol. Resour. Announc.">
        <title>Complete Genome Sequence of Geobacillus sp. Strain E55-1, Isolated from Mine Geyser in Japan.</title>
        <authorList>
            <person name="Miyazaki K."/>
            <person name="Hase E."/>
            <person name="Tokito N."/>
        </authorList>
    </citation>
    <scope>NUCLEOTIDE SEQUENCE [LARGE SCALE GENOMIC DNA]</scope>
    <source>
        <strain evidence="3">E55-1</strain>
    </source>
</reference>